<accession>A0A377CVS9</accession>
<dbReference type="InterPro" id="IPR050378">
    <property type="entry name" value="Metallo-dep_Hydrolases_sf"/>
</dbReference>
<keyword evidence="1" id="KW-0378">Hydrolase</keyword>
<dbReference type="EMBL" id="UGED01000011">
    <property type="protein sequence ID" value="STM08028.1"/>
    <property type="molecule type" value="Genomic_DNA"/>
</dbReference>
<sequence>MFGLWPQKGLLAPGSDGDVVIIDPRQSQQIQHRHLHDNADYSPWEGFTCQGAMSEPYPVVKRFSVTAPLQQAGRGRFLRRKPLSLPCSNHCQGSIHNQE</sequence>
<proteinExistence type="predicted"/>
<dbReference type="Gene3D" id="2.30.40.10">
    <property type="entry name" value="Urease, subunit C, domain 1"/>
    <property type="match status" value="1"/>
</dbReference>
<evidence type="ECO:0000313" key="1">
    <source>
        <dbReference type="EMBL" id="STM08028.1"/>
    </source>
</evidence>
<gene>
    <name evidence="1" type="primary">hyuA_3</name>
    <name evidence="1" type="ORF">NCTC9962_05658</name>
</gene>
<dbReference type="PANTHER" id="PTHR11647">
    <property type="entry name" value="HYDRANTOINASE/DIHYDROPYRIMIDINASE FAMILY MEMBER"/>
    <property type="match status" value="1"/>
</dbReference>
<reference evidence="1 2" key="1">
    <citation type="submission" date="2018-06" db="EMBL/GenBank/DDBJ databases">
        <authorList>
            <consortium name="Pathogen Informatics"/>
            <person name="Doyle S."/>
        </authorList>
    </citation>
    <scope>NUCLEOTIDE SEQUENCE [LARGE SCALE GENOMIC DNA]</scope>
    <source>
        <strain evidence="1 2">NCTC9962</strain>
    </source>
</reference>
<dbReference type="EC" id="3.5.2.-" evidence="1"/>
<name>A0A377CVS9_ECOLX</name>
<dbReference type="GO" id="GO:0005829">
    <property type="term" value="C:cytosol"/>
    <property type="evidence" value="ECO:0007669"/>
    <property type="project" value="TreeGrafter"/>
</dbReference>
<dbReference type="InterPro" id="IPR011059">
    <property type="entry name" value="Metal-dep_hydrolase_composite"/>
</dbReference>
<organism evidence="1 2">
    <name type="scientific">Escherichia coli</name>
    <dbReference type="NCBI Taxonomy" id="562"/>
    <lineage>
        <taxon>Bacteria</taxon>
        <taxon>Pseudomonadati</taxon>
        <taxon>Pseudomonadota</taxon>
        <taxon>Gammaproteobacteria</taxon>
        <taxon>Enterobacterales</taxon>
        <taxon>Enterobacteriaceae</taxon>
        <taxon>Escherichia</taxon>
    </lineage>
</organism>
<dbReference type="EC" id="3.5.2.2" evidence="1"/>
<evidence type="ECO:0000313" key="2">
    <source>
        <dbReference type="Proteomes" id="UP000254052"/>
    </source>
</evidence>
<protein>
    <submittedName>
        <fullName evidence="1">Phenylhydantoinase</fullName>
        <ecNumber evidence="1">3.5.2.-</ecNumber>
        <ecNumber evidence="1">3.5.2.2</ecNumber>
    </submittedName>
</protein>
<dbReference type="GO" id="GO:0004157">
    <property type="term" value="F:dihydropyrimidinase activity"/>
    <property type="evidence" value="ECO:0007669"/>
    <property type="project" value="UniProtKB-EC"/>
</dbReference>
<dbReference type="Proteomes" id="UP000254052">
    <property type="component" value="Unassembled WGS sequence"/>
</dbReference>
<dbReference type="PANTHER" id="PTHR11647:SF1">
    <property type="entry name" value="COLLAPSIN RESPONSE MEDIATOR PROTEIN"/>
    <property type="match status" value="1"/>
</dbReference>
<dbReference type="SUPFAM" id="SSF51338">
    <property type="entry name" value="Composite domain of metallo-dependent hydrolases"/>
    <property type="match status" value="1"/>
</dbReference>
<dbReference type="AlphaFoldDB" id="A0A377CVS9"/>